<feature type="domain" description="Major facilitator superfamily (MFS) profile" evidence="7">
    <location>
        <begin position="18"/>
        <end position="400"/>
    </location>
</feature>
<evidence type="ECO:0000256" key="6">
    <source>
        <dbReference type="SAM" id="Phobius"/>
    </source>
</evidence>
<protein>
    <submittedName>
        <fullName evidence="8">MFS transporter</fullName>
    </submittedName>
</protein>
<name>A0ABU9DLF7_9BACL</name>
<comment type="subcellular location">
    <subcellularLocation>
        <location evidence="1">Cell membrane</location>
        <topology evidence="1">Multi-pass membrane protein</topology>
    </subcellularLocation>
</comment>
<dbReference type="SUPFAM" id="SSF103473">
    <property type="entry name" value="MFS general substrate transporter"/>
    <property type="match status" value="1"/>
</dbReference>
<keyword evidence="3 6" id="KW-0812">Transmembrane</keyword>
<dbReference type="CDD" id="cd17339">
    <property type="entry name" value="MFS_NIMT_CynX_like"/>
    <property type="match status" value="1"/>
</dbReference>
<reference evidence="8 9" key="1">
    <citation type="submission" date="2024-04" db="EMBL/GenBank/DDBJ databases">
        <title>draft genome sequnece of Paenibacillus filicis.</title>
        <authorList>
            <person name="Kim D.-U."/>
        </authorList>
    </citation>
    <scope>NUCLEOTIDE SEQUENCE [LARGE SCALE GENOMIC DNA]</scope>
    <source>
        <strain evidence="8 9">KACC14197</strain>
    </source>
</reference>
<dbReference type="RefSeq" id="WP_341416000.1">
    <property type="nucleotide sequence ID" value="NZ_JBBPCC010000007.1"/>
</dbReference>
<evidence type="ECO:0000256" key="5">
    <source>
        <dbReference type="ARBA" id="ARBA00023136"/>
    </source>
</evidence>
<feature type="transmembrane region" description="Helical" evidence="6">
    <location>
        <begin position="111"/>
        <end position="129"/>
    </location>
</feature>
<dbReference type="PANTHER" id="PTHR23523">
    <property type="match status" value="1"/>
</dbReference>
<evidence type="ECO:0000259" key="7">
    <source>
        <dbReference type="PROSITE" id="PS50850"/>
    </source>
</evidence>
<evidence type="ECO:0000256" key="1">
    <source>
        <dbReference type="ARBA" id="ARBA00004651"/>
    </source>
</evidence>
<keyword evidence="9" id="KW-1185">Reference proteome</keyword>
<dbReference type="Pfam" id="PF07690">
    <property type="entry name" value="MFS_1"/>
    <property type="match status" value="1"/>
</dbReference>
<evidence type="ECO:0000256" key="3">
    <source>
        <dbReference type="ARBA" id="ARBA00022692"/>
    </source>
</evidence>
<sequence>MNQPLTTRRGERTPSPQQLWLFVLGFILVGANLRAPLSSVGPILASIQESLGLSNTVAGSLTTVPLLAFALLSPFASRIAEKLGTEKTVWISLFVLICGIGIRFLPNVSFLFAGTAFIGLAIAVCNVLLPGIIKQHFPLRIGLMTGVYGVFMNVFAALASGLSDPLSSMQGIGWQGALGLWGLLSLIALLVWSFQLRNNRLAIQAAGTASTESANVWKSPLAWMVTLFMGIQSLFYYTLMTWLPQILHTHGYTSASAGWLLALMQGALIPMTFIIPIVAGRMKSQRLLAAAISLLFFAGTLGLLQGVLLPLCAVMFGMASGGAFGLAMMFFSLRTQNGKQASQLSGMAQSVGYLLAAFGPTVFGWLHDLTHSWTAPLFVLLGLSVTILIAGLFAGRGLVK</sequence>
<feature type="transmembrane region" description="Helical" evidence="6">
    <location>
        <begin position="141"/>
        <end position="160"/>
    </location>
</feature>
<evidence type="ECO:0000256" key="2">
    <source>
        <dbReference type="ARBA" id="ARBA00022448"/>
    </source>
</evidence>
<accession>A0ABU9DLF7</accession>
<keyword evidence="2" id="KW-0813">Transport</keyword>
<feature type="transmembrane region" description="Helical" evidence="6">
    <location>
        <begin position="172"/>
        <end position="194"/>
    </location>
</feature>
<feature type="transmembrane region" description="Helical" evidence="6">
    <location>
        <begin position="345"/>
        <end position="367"/>
    </location>
</feature>
<proteinExistence type="predicted"/>
<dbReference type="InterPro" id="IPR052524">
    <property type="entry name" value="MFS_Cyanate_Porter"/>
</dbReference>
<dbReference type="PROSITE" id="PS50850">
    <property type="entry name" value="MFS"/>
    <property type="match status" value="1"/>
</dbReference>
<dbReference type="Gene3D" id="1.20.1250.20">
    <property type="entry name" value="MFS general substrate transporter like domains"/>
    <property type="match status" value="1"/>
</dbReference>
<dbReference type="PANTHER" id="PTHR23523:SF2">
    <property type="entry name" value="2-NITROIMIDAZOLE TRANSPORTER"/>
    <property type="match status" value="1"/>
</dbReference>
<dbReference type="Proteomes" id="UP001469365">
    <property type="component" value="Unassembled WGS sequence"/>
</dbReference>
<feature type="transmembrane region" description="Helical" evidence="6">
    <location>
        <begin position="314"/>
        <end position="333"/>
    </location>
</feature>
<organism evidence="8 9">
    <name type="scientific">Paenibacillus filicis</name>
    <dbReference type="NCBI Taxonomy" id="669464"/>
    <lineage>
        <taxon>Bacteria</taxon>
        <taxon>Bacillati</taxon>
        <taxon>Bacillota</taxon>
        <taxon>Bacilli</taxon>
        <taxon>Bacillales</taxon>
        <taxon>Paenibacillaceae</taxon>
        <taxon>Paenibacillus</taxon>
    </lineage>
</organism>
<gene>
    <name evidence="8" type="ORF">WMW72_13480</name>
</gene>
<evidence type="ECO:0000313" key="9">
    <source>
        <dbReference type="Proteomes" id="UP001469365"/>
    </source>
</evidence>
<evidence type="ECO:0000256" key="4">
    <source>
        <dbReference type="ARBA" id="ARBA00022989"/>
    </source>
</evidence>
<keyword evidence="4 6" id="KW-1133">Transmembrane helix</keyword>
<dbReference type="EMBL" id="JBBPCC010000007">
    <property type="protein sequence ID" value="MEK8128910.1"/>
    <property type="molecule type" value="Genomic_DNA"/>
</dbReference>
<feature type="transmembrane region" description="Helical" evidence="6">
    <location>
        <begin position="57"/>
        <end position="76"/>
    </location>
</feature>
<feature type="transmembrane region" description="Helical" evidence="6">
    <location>
        <begin position="88"/>
        <end position="105"/>
    </location>
</feature>
<comment type="caution">
    <text evidence="8">The sequence shown here is derived from an EMBL/GenBank/DDBJ whole genome shotgun (WGS) entry which is preliminary data.</text>
</comment>
<dbReference type="InterPro" id="IPR036259">
    <property type="entry name" value="MFS_trans_sf"/>
</dbReference>
<feature type="transmembrane region" description="Helical" evidence="6">
    <location>
        <begin position="221"/>
        <end position="239"/>
    </location>
</feature>
<keyword evidence="5 6" id="KW-0472">Membrane</keyword>
<feature type="transmembrane region" description="Helical" evidence="6">
    <location>
        <begin position="20"/>
        <end position="37"/>
    </location>
</feature>
<feature type="transmembrane region" description="Helical" evidence="6">
    <location>
        <begin position="287"/>
        <end position="308"/>
    </location>
</feature>
<dbReference type="InterPro" id="IPR011701">
    <property type="entry name" value="MFS"/>
</dbReference>
<evidence type="ECO:0000313" key="8">
    <source>
        <dbReference type="EMBL" id="MEK8128910.1"/>
    </source>
</evidence>
<feature type="transmembrane region" description="Helical" evidence="6">
    <location>
        <begin position="373"/>
        <end position="394"/>
    </location>
</feature>
<dbReference type="InterPro" id="IPR020846">
    <property type="entry name" value="MFS_dom"/>
</dbReference>
<feature type="transmembrane region" description="Helical" evidence="6">
    <location>
        <begin position="259"/>
        <end position="280"/>
    </location>
</feature>